<name>A0ACC0D2U8_9PEZI</name>
<dbReference type="EMBL" id="MU394311">
    <property type="protein sequence ID" value="KAI6086966.1"/>
    <property type="molecule type" value="Genomic_DNA"/>
</dbReference>
<protein>
    <submittedName>
        <fullName evidence="1">Uncharacterized protein</fullName>
    </submittedName>
</protein>
<gene>
    <name evidence="1" type="ORF">F4821DRAFT_259473</name>
</gene>
<comment type="caution">
    <text evidence="1">The sequence shown here is derived from an EMBL/GenBank/DDBJ whole genome shotgun (WGS) entry which is preliminary data.</text>
</comment>
<organism evidence="1 2">
    <name type="scientific">Hypoxylon rubiginosum</name>
    <dbReference type="NCBI Taxonomy" id="110542"/>
    <lineage>
        <taxon>Eukaryota</taxon>
        <taxon>Fungi</taxon>
        <taxon>Dikarya</taxon>
        <taxon>Ascomycota</taxon>
        <taxon>Pezizomycotina</taxon>
        <taxon>Sordariomycetes</taxon>
        <taxon>Xylariomycetidae</taxon>
        <taxon>Xylariales</taxon>
        <taxon>Hypoxylaceae</taxon>
        <taxon>Hypoxylon</taxon>
    </lineage>
</organism>
<keyword evidence="2" id="KW-1185">Reference proteome</keyword>
<evidence type="ECO:0000313" key="1">
    <source>
        <dbReference type="EMBL" id="KAI6086966.1"/>
    </source>
</evidence>
<sequence length="239" mass="25609">MASPSTNATNVQNGESSQSGDKCAVTITTDDTCATTSTGGGTGAGAISRSANTARGDEDRTRDDDSTDAGPAGEDEDGNGDDSRRHARSESGDRKETWIEKNKRAPIIDGWRQTKWTANAYTNRTHVYKLSRDSPLTAGYEILEASGDRQAQKDYLMRHGTVQTRAEAGLPELPAASQPDNCNKWDRCGNGDFCDLLANRNGLNVSQLAAALNPVLGTAGANCGTQMWFDYYYRVAVSG</sequence>
<dbReference type="Proteomes" id="UP001497680">
    <property type="component" value="Unassembled WGS sequence"/>
</dbReference>
<evidence type="ECO:0000313" key="2">
    <source>
        <dbReference type="Proteomes" id="UP001497680"/>
    </source>
</evidence>
<reference evidence="1 2" key="1">
    <citation type="journal article" date="2022" name="New Phytol.">
        <title>Ecological generalism drives hyperdiversity of secondary metabolite gene clusters in xylarialean endophytes.</title>
        <authorList>
            <person name="Franco M.E.E."/>
            <person name="Wisecaver J.H."/>
            <person name="Arnold A.E."/>
            <person name="Ju Y.M."/>
            <person name="Slot J.C."/>
            <person name="Ahrendt S."/>
            <person name="Moore L.P."/>
            <person name="Eastman K.E."/>
            <person name="Scott K."/>
            <person name="Konkel Z."/>
            <person name="Mondo S.J."/>
            <person name="Kuo A."/>
            <person name="Hayes R.D."/>
            <person name="Haridas S."/>
            <person name="Andreopoulos B."/>
            <person name="Riley R."/>
            <person name="LaButti K."/>
            <person name="Pangilinan J."/>
            <person name="Lipzen A."/>
            <person name="Amirebrahimi M."/>
            <person name="Yan J."/>
            <person name="Adam C."/>
            <person name="Keymanesh K."/>
            <person name="Ng V."/>
            <person name="Louie K."/>
            <person name="Northen T."/>
            <person name="Drula E."/>
            <person name="Henrissat B."/>
            <person name="Hsieh H.M."/>
            <person name="Youens-Clark K."/>
            <person name="Lutzoni F."/>
            <person name="Miadlikowska J."/>
            <person name="Eastwood D.C."/>
            <person name="Hamelin R.C."/>
            <person name="Grigoriev I.V."/>
            <person name="U'Ren J.M."/>
        </authorList>
    </citation>
    <scope>NUCLEOTIDE SEQUENCE [LARGE SCALE GENOMIC DNA]</scope>
    <source>
        <strain evidence="1 2">ER1909</strain>
    </source>
</reference>
<accession>A0ACC0D2U8</accession>
<proteinExistence type="predicted"/>